<proteinExistence type="predicted"/>
<organism evidence="1 2">
    <name type="scientific">Portunus trituberculatus</name>
    <name type="common">Swimming crab</name>
    <name type="synonym">Neptunus trituberculatus</name>
    <dbReference type="NCBI Taxonomy" id="210409"/>
    <lineage>
        <taxon>Eukaryota</taxon>
        <taxon>Metazoa</taxon>
        <taxon>Ecdysozoa</taxon>
        <taxon>Arthropoda</taxon>
        <taxon>Crustacea</taxon>
        <taxon>Multicrustacea</taxon>
        <taxon>Malacostraca</taxon>
        <taxon>Eumalacostraca</taxon>
        <taxon>Eucarida</taxon>
        <taxon>Decapoda</taxon>
        <taxon>Pleocyemata</taxon>
        <taxon>Brachyura</taxon>
        <taxon>Eubrachyura</taxon>
        <taxon>Portunoidea</taxon>
        <taxon>Portunidae</taxon>
        <taxon>Portuninae</taxon>
        <taxon>Portunus</taxon>
    </lineage>
</organism>
<evidence type="ECO:0000313" key="2">
    <source>
        <dbReference type="Proteomes" id="UP000324222"/>
    </source>
</evidence>
<dbReference type="AlphaFoldDB" id="A0A5B7FPD6"/>
<comment type="caution">
    <text evidence="1">The sequence shown here is derived from an EMBL/GenBank/DDBJ whole genome shotgun (WGS) entry which is preliminary data.</text>
</comment>
<sequence length="157" mass="17018">MPLNMSERGRVMTEFHDEGEKSVHSSGSGHAGASGWSLMEMGCPSQHLQTNCFIRGAPPPSPCKVHFRFPPSLLASLNSSLPPPTTSFKRTRKFGPFTKAFINDTTTSGRCKFRPSILIVWTPSPVRLAAPPACGKNSACDTAVHVTLRYTLEASSK</sequence>
<evidence type="ECO:0000313" key="1">
    <source>
        <dbReference type="EMBL" id="MPC49590.1"/>
    </source>
</evidence>
<reference evidence="1 2" key="1">
    <citation type="submission" date="2019-05" db="EMBL/GenBank/DDBJ databases">
        <title>Another draft genome of Portunus trituberculatus and its Hox gene families provides insights of decapod evolution.</title>
        <authorList>
            <person name="Jeong J.-H."/>
            <person name="Song I."/>
            <person name="Kim S."/>
            <person name="Choi T."/>
            <person name="Kim D."/>
            <person name="Ryu S."/>
            <person name="Kim W."/>
        </authorList>
    </citation>
    <scope>NUCLEOTIDE SEQUENCE [LARGE SCALE GENOMIC DNA]</scope>
    <source>
        <tissue evidence="1">Muscle</tissue>
    </source>
</reference>
<protein>
    <submittedName>
        <fullName evidence="1">Uncharacterized protein</fullName>
    </submittedName>
</protein>
<name>A0A5B7FPD6_PORTR</name>
<gene>
    <name evidence="1" type="ORF">E2C01_043397</name>
</gene>
<accession>A0A5B7FPD6</accession>
<dbReference type="Proteomes" id="UP000324222">
    <property type="component" value="Unassembled WGS sequence"/>
</dbReference>
<keyword evidence="2" id="KW-1185">Reference proteome</keyword>
<dbReference type="EMBL" id="VSRR010008973">
    <property type="protein sequence ID" value="MPC49590.1"/>
    <property type="molecule type" value="Genomic_DNA"/>
</dbReference>